<keyword evidence="8" id="KW-0496">Mitochondrion</keyword>
<name>A0A2T3ZJ41_TRIA4</name>
<evidence type="ECO:0000313" key="13">
    <source>
        <dbReference type="EMBL" id="PTB44783.1"/>
    </source>
</evidence>
<feature type="repeat" description="Solcar" evidence="10">
    <location>
        <begin position="186"/>
        <end position="288"/>
    </location>
</feature>
<reference evidence="13 14" key="1">
    <citation type="submission" date="2016-07" db="EMBL/GenBank/DDBJ databases">
        <title>Multiple horizontal gene transfer events from other fungi enriched the ability of initially mycotrophic Trichoderma (Ascomycota) to feed on dead plant biomass.</title>
        <authorList>
            <consortium name="DOE Joint Genome Institute"/>
            <person name="Aerts A."/>
            <person name="Atanasova L."/>
            <person name="Chenthamara K."/>
            <person name="Zhang J."/>
            <person name="Grujic M."/>
            <person name="Henrissat B."/>
            <person name="Kuo A."/>
            <person name="Salamov A."/>
            <person name="Lipzen A."/>
            <person name="Labutti K."/>
            <person name="Barry K."/>
            <person name="Miao Y."/>
            <person name="Rahimi M.J."/>
            <person name="Shen Q."/>
            <person name="Grigoriev I.V."/>
            <person name="Kubicek C.P."/>
            <person name="Druzhinina I.S."/>
        </authorList>
    </citation>
    <scope>NUCLEOTIDE SEQUENCE [LARGE SCALE GENOMIC DNA]</scope>
    <source>
        <strain evidence="13 14">CBS 433.97</strain>
    </source>
</reference>
<evidence type="ECO:0000256" key="5">
    <source>
        <dbReference type="ARBA" id="ARBA00022737"/>
    </source>
</evidence>
<dbReference type="GO" id="GO:0031966">
    <property type="term" value="C:mitochondrial membrane"/>
    <property type="evidence" value="ECO:0007669"/>
    <property type="project" value="UniProtKB-SubCell"/>
</dbReference>
<accession>A0A2T3ZJ41</accession>
<dbReference type="PROSITE" id="PS50920">
    <property type="entry name" value="SOLCAR"/>
    <property type="match status" value="2"/>
</dbReference>
<keyword evidence="7 12" id="KW-1133">Transmembrane helix</keyword>
<keyword evidence="6" id="KW-0999">Mitochondrion inner membrane</keyword>
<evidence type="ECO:0000313" key="14">
    <source>
        <dbReference type="Proteomes" id="UP000240493"/>
    </source>
</evidence>
<dbReference type="InterPro" id="IPR018108">
    <property type="entry name" value="MCP_transmembrane"/>
</dbReference>
<keyword evidence="4 10" id="KW-0812">Transmembrane</keyword>
<evidence type="ECO:0008006" key="15">
    <source>
        <dbReference type="Google" id="ProtNLM"/>
    </source>
</evidence>
<keyword evidence="5" id="KW-0677">Repeat</keyword>
<feature type="transmembrane region" description="Helical" evidence="12">
    <location>
        <begin position="6"/>
        <end position="24"/>
    </location>
</feature>
<feature type="repeat" description="Solcar" evidence="10">
    <location>
        <begin position="84"/>
        <end position="167"/>
    </location>
</feature>
<dbReference type="PANTHER" id="PTHR45624:SF10">
    <property type="entry name" value="SLC (SOLUTE CARRIER) HOMOLOG"/>
    <property type="match status" value="1"/>
</dbReference>
<evidence type="ECO:0000256" key="1">
    <source>
        <dbReference type="ARBA" id="ARBA00004225"/>
    </source>
</evidence>
<dbReference type="AlphaFoldDB" id="A0A2T3ZJ41"/>
<proteinExistence type="inferred from homology"/>
<dbReference type="Pfam" id="PF00153">
    <property type="entry name" value="Mito_carr"/>
    <property type="match status" value="2"/>
</dbReference>
<dbReference type="OrthoDB" id="193856at2759"/>
<keyword evidence="14" id="KW-1185">Reference proteome</keyword>
<evidence type="ECO:0000256" key="6">
    <source>
        <dbReference type="ARBA" id="ARBA00022792"/>
    </source>
</evidence>
<feature type="transmembrane region" description="Helical" evidence="12">
    <location>
        <begin position="45"/>
        <end position="67"/>
    </location>
</feature>
<evidence type="ECO:0000256" key="3">
    <source>
        <dbReference type="ARBA" id="ARBA00022448"/>
    </source>
</evidence>
<dbReference type="Gene3D" id="1.50.40.10">
    <property type="entry name" value="Mitochondrial carrier domain"/>
    <property type="match status" value="1"/>
</dbReference>
<evidence type="ECO:0000256" key="7">
    <source>
        <dbReference type="ARBA" id="ARBA00022989"/>
    </source>
</evidence>
<organism evidence="13 14">
    <name type="scientific">Trichoderma asperellum (strain ATCC 204424 / CBS 433.97 / NBRC 101777)</name>
    <dbReference type="NCBI Taxonomy" id="1042311"/>
    <lineage>
        <taxon>Eukaryota</taxon>
        <taxon>Fungi</taxon>
        <taxon>Dikarya</taxon>
        <taxon>Ascomycota</taxon>
        <taxon>Pezizomycotina</taxon>
        <taxon>Sordariomycetes</taxon>
        <taxon>Hypocreomycetidae</taxon>
        <taxon>Hypocreales</taxon>
        <taxon>Hypocreaceae</taxon>
        <taxon>Trichoderma</taxon>
    </lineage>
</organism>
<dbReference type="PANTHER" id="PTHR45624">
    <property type="entry name" value="MITOCHONDRIAL BASIC AMINO ACIDS TRANSPORTER-RELATED"/>
    <property type="match status" value="1"/>
</dbReference>
<dbReference type="SUPFAM" id="SSF103506">
    <property type="entry name" value="Mitochondrial carrier"/>
    <property type="match status" value="1"/>
</dbReference>
<protein>
    <recommendedName>
        <fullName evidence="15">Mitochondrial carrier protein</fullName>
    </recommendedName>
</protein>
<keyword evidence="3 11" id="KW-0813">Transport</keyword>
<dbReference type="GO" id="GO:0022857">
    <property type="term" value="F:transmembrane transporter activity"/>
    <property type="evidence" value="ECO:0007669"/>
    <property type="project" value="TreeGrafter"/>
</dbReference>
<gene>
    <name evidence="13" type="ORF">M441DRAFT_55801</name>
</gene>
<dbReference type="Proteomes" id="UP000240493">
    <property type="component" value="Unassembled WGS sequence"/>
</dbReference>
<comment type="similarity">
    <text evidence="2 11">Belongs to the mitochondrial carrier (TC 2.A.29) family.</text>
</comment>
<evidence type="ECO:0000256" key="10">
    <source>
        <dbReference type="PROSITE-ProRule" id="PRU00282"/>
    </source>
</evidence>
<feature type="transmembrane region" description="Helical" evidence="12">
    <location>
        <begin position="87"/>
        <end position="105"/>
    </location>
</feature>
<dbReference type="EMBL" id="KZ679258">
    <property type="protein sequence ID" value="PTB44783.1"/>
    <property type="molecule type" value="Genomic_DNA"/>
</dbReference>
<evidence type="ECO:0000256" key="11">
    <source>
        <dbReference type="RuleBase" id="RU000488"/>
    </source>
</evidence>
<dbReference type="InterPro" id="IPR023395">
    <property type="entry name" value="MCP_dom_sf"/>
</dbReference>
<evidence type="ECO:0000256" key="2">
    <source>
        <dbReference type="ARBA" id="ARBA00006375"/>
    </source>
</evidence>
<evidence type="ECO:0000256" key="9">
    <source>
        <dbReference type="ARBA" id="ARBA00023136"/>
    </source>
</evidence>
<evidence type="ECO:0000256" key="8">
    <source>
        <dbReference type="ARBA" id="ARBA00023128"/>
    </source>
</evidence>
<keyword evidence="9 10" id="KW-0472">Membrane</keyword>
<evidence type="ECO:0000256" key="4">
    <source>
        <dbReference type="ARBA" id="ARBA00022692"/>
    </source>
</evidence>
<evidence type="ECO:0000256" key="12">
    <source>
        <dbReference type="SAM" id="Phobius"/>
    </source>
</evidence>
<sequence>MSADFWAGYLSGVVGIVVGNPLDIEKVHQQTRRHATGRPYSQSSVAFMKGTAAPIFGYGALNALLFVSYNRSEAMLKKAASTQDAGWVTWTAGAMGGLAVWIVSAPTELIKCRAQISNPATSSWTIFKQILRTDGVKGLYHGGVVTALRDSIGYGFYFWTYELAHHYWPTAQKRDGDTASGQRETSKVLLCGGIAGIATWASVFPLDVIKSRLQTQQHSYQPATSAAASVFTYRGIASKKRDGAWQIAKDTYREGGIRPFFRGLSICSVRAFLVNAIQWAVYEWIMSEMNMSNKHAGLLPEA</sequence>
<dbReference type="InterPro" id="IPR050567">
    <property type="entry name" value="Mitochondrial_Carrier"/>
</dbReference>
<comment type="subcellular location">
    <subcellularLocation>
        <location evidence="1">Mitochondrion membrane</location>
        <topology evidence="1">Multi-pass membrane protein</topology>
    </subcellularLocation>
</comment>